<reference evidence="1" key="1">
    <citation type="submission" date="2022-01" db="EMBL/GenBank/DDBJ databases">
        <authorList>
            <person name="King R."/>
        </authorList>
    </citation>
    <scope>NUCLEOTIDE SEQUENCE</scope>
</reference>
<dbReference type="AlphaFoldDB" id="A0A9P0CJU9"/>
<organism evidence="1 2">
    <name type="scientific">Psylliodes chrysocephalus</name>
    <dbReference type="NCBI Taxonomy" id="3402493"/>
    <lineage>
        <taxon>Eukaryota</taxon>
        <taxon>Metazoa</taxon>
        <taxon>Ecdysozoa</taxon>
        <taxon>Arthropoda</taxon>
        <taxon>Hexapoda</taxon>
        <taxon>Insecta</taxon>
        <taxon>Pterygota</taxon>
        <taxon>Neoptera</taxon>
        <taxon>Endopterygota</taxon>
        <taxon>Coleoptera</taxon>
        <taxon>Polyphaga</taxon>
        <taxon>Cucujiformia</taxon>
        <taxon>Chrysomeloidea</taxon>
        <taxon>Chrysomelidae</taxon>
        <taxon>Galerucinae</taxon>
        <taxon>Alticini</taxon>
        <taxon>Psylliodes</taxon>
    </lineage>
</organism>
<gene>
    <name evidence="1" type="ORF">PSYICH_LOCUS3618</name>
</gene>
<feature type="non-terminal residue" evidence="1">
    <location>
        <position position="1"/>
    </location>
</feature>
<keyword evidence="2" id="KW-1185">Reference proteome</keyword>
<accession>A0A9P0CJU9</accession>
<evidence type="ECO:0000313" key="2">
    <source>
        <dbReference type="Proteomes" id="UP001153636"/>
    </source>
</evidence>
<dbReference type="OrthoDB" id="6776162at2759"/>
<protein>
    <recommendedName>
        <fullName evidence="3">Reverse transcriptase</fullName>
    </recommendedName>
</protein>
<proteinExistence type="predicted"/>
<name>A0A9P0CJU9_9CUCU</name>
<sequence length="187" mass="21633">GLNLNVVINDEVIENVEEIKYLGLILDRELKFNKHNGYMSKKIGKKIGFMKRVSLFLSISTRQTIYNTLILPLFYYCSTIIYTGCSSFDRLQILQNKAMRAILGCNSFTSSHLMLEALNWIKIEHLLYIQMMIFIYKIVNMLPKYLNCQLVPVANIHGRNTRTTNSINFYVNSSNKTSSMKSLFHKG</sequence>
<dbReference type="EMBL" id="OV651825">
    <property type="protein sequence ID" value="CAH1102841.1"/>
    <property type="molecule type" value="Genomic_DNA"/>
</dbReference>
<evidence type="ECO:0008006" key="3">
    <source>
        <dbReference type="Google" id="ProtNLM"/>
    </source>
</evidence>
<evidence type="ECO:0000313" key="1">
    <source>
        <dbReference type="EMBL" id="CAH1102841.1"/>
    </source>
</evidence>
<dbReference type="Proteomes" id="UP001153636">
    <property type="component" value="Chromosome 13"/>
</dbReference>